<dbReference type="RefSeq" id="WP_183366948.1">
    <property type="nucleotide sequence ID" value="NZ_JACIEZ010000005.1"/>
</dbReference>
<sequence>MKTYAVAYGGAIVTLLVLDAIWLGLMARSFYVPKLGHLMAEQPNFAIAALFYLFYAVAVAILASVPGFSQASLATALGFGAVLGFAAYGTYDFTNLATLKDWPVVVTVVDIIWGTVVTAASAAGGYLALKWFA</sequence>
<evidence type="ECO:0000313" key="3">
    <source>
        <dbReference type="Proteomes" id="UP000528286"/>
    </source>
</evidence>
<keyword evidence="3" id="KW-1185">Reference proteome</keyword>
<accession>A0A7W6J814</accession>
<protein>
    <submittedName>
        <fullName evidence="2">Putative membrane protein</fullName>
    </submittedName>
</protein>
<organism evidence="2 3">
    <name type="scientific">Gellertiella hungarica</name>
    <dbReference type="NCBI Taxonomy" id="1572859"/>
    <lineage>
        <taxon>Bacteria</taxon>
        <taxon>Pseudomonadati</taxon>
        <taxon>Pseudomonadota</taxon>
        <taxon>Alphaproteobacteria</taxon>
        <taxon>Hyphomicrobiales</taxon>
        <taxon>Rhizobiaceae</taxon>
        <taxon>Gellertiella</taxon>
    </lineage>
</organism>
<dbReference type="Proteomes" id="UP000528286">
    <property type="component" value="Unassembled WGS sequence"/>
</dbReference>
<feature type="transmembrane region" description="Helical" evidence="1">
    <location>
        <begin position="111"/>
        <end position="129"/>
    </location>
</feature>
<dbReference type="InterPro" id="IPR018687">
    <property type="entry name" value="DUF2177_membr"/>
</dbReference>
<evidence type="ECO:0000313" key="2">
    <source>
        <dbReference type="EMBL" id="MBB4065657.1"/>
    </source>
</evidence>
<feature type="transmembrane region" description="Helical" evidence="1">
    <location>
        <begin position="45"/>
        <end position="65"/>
    </location>
</feature>
<reference evidence="2 3" key="1">
    <citation type="submission" date="2020-08" db="EMBL/GenBank/DDBJ databases">
        <title>Genomic Encyclopedia of Type Strains, Phase IV (KMG-IV): sequencing the most valuable type-strain genomes for metagenomic binning, comparative biology and taxonomic classification.</title>
        <authorList>
            <person name="Goeker M."/>
        </authorList>
    </citation>
    <scope>NUCLEOTIDE SEQUENCE [LARGE SCALE GENOMIC DNA]</scope>
    <source>
        <strain evidence="2 3">DSM 29853</strain>
    </source>
</reference>
<keyword evidence="1" id="KW-0812">Transmembrane</keyword>
<proteinExistence type="predicted"/>
<keyword evidence="1" id="KW-0472">Membrane</keyword>
<dbReference type="Pfam" id="PF09945">
    <property type="entry name" value="DUF2177"/>
    <property type="match status" value="1"/>
</dbReference>
<keyword evidence="1" id="KW-1133">Transmembrane helix</keyword>
<dbReference type="AlphaFoldDB" id="A0A7W6J814"/>
<feature type="transmembrane region" description="Helical" evidence="1">
    <location>
        <begin position="72"/>
        <end position="91"/>
    </location>
</feature>
<comment type="caution">
    <text evidence="2">The sequence shown here is derived from an EMBL/GenBank/DDBJ whole genome shotgun (WGS) entry which is preliminary data.</text>
</comment>
<dbReference type="EMBL" id="JACIEZ010000005">
    <property type="protein sequence ID" value="MBB4065657.1"/>
    <property type="molecule type" value="Genomic_DNA"/>
</dbReference>
<name>A0A7W6J814_9HYPH</name>
<feature type="transmembrane region" description="Helical" evidence="1">
    <location>
        <begin position="5"/>
        <end position="25"/>
    </location>
</feature>
<evidence type="ECO:0000256" key="1">
    <source>
        <dbReference type="SAM" id="Phobius"/>
    </source>
</evidence>
<gene>
    <name evidence="2" type="ORF">GGR23_002864</name>
</gene>